<dbReference type="EMBL" id="BMAT01013465">
    <property type="protein sequence ID" value="GFS13708.1"/>
    <property type="molecule type" value="Genomic_DNA"/>
</dbReference>
<dbReference type="AlphaFoldDB" id="A0AAV4IVA1"/>
<sequence length="151" mass="17412">MDDTTIICSKEVETPRMLVRLDTLMAWCRMKFKPKKSRSLPIRKGLSDVAMYCGKAKLKLPMKSILEDIKCGKARLVTMLEYSDDPVVKLVQPSIKTDREWNVTEAIDEAKECLRMKEVIGQTQTDRKGLGSSLVKWWPKTEGKKERPDHR</sequence>
<accession>A0AAV4IVA1</accession>
<keyword evidence="2" id="KW-1185">Reference proteome</keyword>
<keyword evidence="1" id="KW-0548">Nucleotidyltransferase</keyword>
<protein>
    <submittedName>
        <fullName evidence="1">Reverse transcriptase</fullName>
    </submittedName>
</protein>
<proteinExistence type="predicted"/>
<evidence type="ECO:0000313" key="1">
    <source>
        <dbReference type="EMBL" id="GFS13708.1"/>
    </source>
</evidence>
<comment type="caution">
    <text evidence="1">The sequence shown here is derived from an EMBL/GenBank/DDBJ whole genome shotgun (WGS) entry which is preliminary data.</text>
</comment>
<dbReference type="GO" id="GO:0003964">
    <property type="term" value="F:RNA-directed DNA polymerase activity"/>
    <property type="evidence" value="ECO:0007669"/>
    <property type="project" value="UniProtKB-KW"/>
</dbReference>
<reference evidence="1 2" key="1">
    <citation type="journal article" date="2021" name="Elife">
        <title>Chloroplast acquisition without the gene transfer in kleptoplastic sea slugs, Plakobranchus ocellatus.</title>
        <authorList>
            <person name="Maeda T."/>
            <person name="Takahashi S."/>
            <person name="Yoshida T."/>
            <person name="Shimamura S."/>
            <person name="Takaki Y."/>
            <person name="Nagai Y."/>
            <person name="Toyoda A."/>
            <person name="Suzuki Y."/>
            <person name="Arimoto A."/>
            <person name="Ishii H."/>
            <person name="Satoh N."/>
            <person name="Nishiyama T."/>
            <person name="Hasebe M."/>
            <person name="Maruyama T."/>
            <person name="Minagawa J."/>
            <person name="Obokata J."/>
            <person name="Shigenobu S."/>
        </authorList>
    </citation>
    <scope>NUCLEOTIDE SEQUENCE [LARGE SCALE GENOMIC DNA]</scope>
</reference>
<dbReference type="Proteomes" id="UP000762676">
    <property type="component" value="Unassembled WGS sequence"/>
</dbReference>
<name>A0AAV4IVA1_9GAST</name>
<gene>
    <name evidence="1" type="ORF">ElyMa_006728800</name>
</gene>
<organism evidence="1 2">
    <name type="scientific">Elysia marginata</name>
    <dbReference type="NCBI Taxonomy" id="1093978"/>
    <lineage>
        <taxon>Eukaryota</taxon>
        <taxon>Metazoa</taxon>
        <taxon>Spiralia</taxon>
        <taxon>Lophotrochozoa</taxon>
        <taxon>Mollusca</taxon>
        <taxon>Gastropoda</taxon>
        <taxon>Heterobranchia</taxon>
        <taxon>Euthyneura</taxon>
        <taxon>Panpulmonata</taxon>
        <taxon>Sacoglossa</taxon>
        <taxon>Placobranchoidea</taxon>
        <taxon>Plakobranchidae</taxon>
        <taxon>Elysia</taxon>
    </lineage>
</organism>
<keyword evidence="1" id="KW-0808">Transferase</keyword>
<keyword evidence="1" id="KW-0695">RNA-directed DNA polymerase</keyword>
<evidence type="ECO:0000313" key="2">
    <source>
        <dbReference type="Proteomes" id="UP000762676"/>
    </source>
</evidence>